<organism evidence="1 2">
    <name type="scientific">Flemingia macrophylla</name>
    <dbReference type="NCBI Taxonomy" id="520843"/>
    <lineage>
        <taxon>Eukaryota</taxon>
        <taxon>Viridiplantae</taxon>
        <taxon>Streptophyta</taxon>
        <taxon>Embryophyta</taxon>
        <taxon>Tracheophyta</taxon>
        <taxon>Spermatophyta</taxon>
        <taxon>Magnoliopsida</taxon>
        <taxon>eudicotyledons</taxon>
        <taxon>Gunneridae</taxon>
        <taxon>Pentapetalae</taxon>
        <taxon>rosids</taxon>
        <taxon>fabids</taxon>
        <taxon>Fabales</taxon>
        <taxon>Fabaceae</taxon>
        <taxon>Papilionoideae</taxon>
        <taxon>50 kb inversion clade</taxon>
        <taxon>NPAAA clade</taxon>
        <taxon>indigoferoid/millettioid clade</taxon>
        <taxon>Phaseoleae</taxon>
        <taxon>Flemingia</taxon>
    </lineage>
</organism>
<gene>
    <name evidence="1" type="ORF">Fmac_018418</name>
</gene>
<comment type="caution">
    <text evidence="1">The sequence shown here is derived from an EMBL/GenBank/DDBJ whole genome shotgun (WGS) entry which is preliminary data.</text>
</comment>
<keyword evidence="2" id="KW-1185">Reference proteome</keyword>
<dbReference type="AlphaFoldDB" id="A0ABD1M4X7"/>
<accession>A0ABD1M4X7</accession>
<name>A0ABD1M4X7_9FABA</name>
<evidence type="ECO:0000313" key="2">
    <source>
        <dbReference type="Proteomes" id="UP001603857"/>
    </source>
</evidence>
<proteinExistence type="predicted"/>
<sequence length="241" mass="26381">MSHRIFGRISPKTWAVMEVFLGSITIEDYDSMTSLIEMGATSNDVDAETFARDLEKMRVLDGDQDLFVNNSDGPFRNDAILAIQILVVATVIFKKAINKEFVPHFKVDENYAEILIDKTILLIQLKKIKSLLFSTKKKDQATTTRVLPKRTLKVVRDINGDTFRSGGTWRSFSLGGFKHALVDLPGIELEGFNAVDGGRDGGGDGRGESLILHLAGDSGGFVGGESVVALGEERGCREGLD</sequence>
<dbReference type="Proteomes" id="UP001603857">
    <property type="component" value="Unassembled WGS sequence"/>
</dbReference>
<evidence type="ECO:0000313" key="1">
    <source>
        <dbReference type="EMBL" id="KAL2330837.1"/>
    </source>
</evidence>
<dbReference type="EMBL" id="JBGMDY010000006">
    <property type="protein sequence ID" value="KAL2330837.1"/>
    <property type="molecule type" value="Genomic_DNA"/>
</dbReference>
<reference evidence="1 2" key="1">
    <citation type="submission" date="2024-08" db="EMBL/GenBank/DDBJ databases">
        <title>Insights into the chromosomal genome structure of Flemingia macrophylla.</title>
        <authorList>
            <person name="Ding Y."/>
            <person name="Zhao Y."/>
            <person name="Bi W."/>
            <person name="Wu M."/>
            <person name="Zhao G."/>
            <person name="Gong Y."/>
            <person name="Li W."/>
            <person name="Zhang P."/>
        </authorList>
    </citation>
    <scope>NUCLEOTIDE SEQUENCE [LARGE SCALE GENOMIC DNA]</scope>
    <source>
        <strain evidence="1">DYQJB</strain>
        <tissue evidence="1">Leaf</tissue>
    </source>
</reference>
<protein>
    <submittedName>
        <fullName evidence="1">Uncharacterized protein</fullName>
    </submittedName>
</protein>